<dbReference type="Proteomes" id="UP000281094">
    <property type="component" value="Unassembled WGS sequence"/>
</dbReference>
<dbReference type="CDD" id="cd11386">
    <property type="entry name" value="MCP_signal"/>
    <property type="match status" value="1"/>
</dbReference>
<dbReference type="EMBL" id="RCWN01000001">
    <property type="protein sequence ID" value="RLQ89028.1"/>
    <property type="molecule type" value="Genomic_DNA"/>
</dbReference>
<dbReference type="GO" id="GO:0006935">
    <property type="term" value="P:chemotaxis"/>
    <property type="evidence" value="ECO:0007669"/>
    <property type="project" value="UniProtKB-KW"/>
</dbReference>
<dbReference type="SMART" id="SM01358">
    <property type="entry name" value="HBM"/>
    <property type="match status" value="1"/>
</dbReference>
<evidence type="ECO:0000259" key="8">
    <source>
        <dbReference type="PROSITE" id="PS50885"/>
    </source>
</evidence>
<sequence>MIKYWKKLGIRSQISIGFLPLLLLMSFLSVSAIWGVNGVASLFGSYREAATDSLMVSDADYAFGKMRRAVKAFEGSFSDEALETFETSLDDLRMAEALLSERFYEHPELFAILTTLQDHVENYAENFDTVAGLEKRRSVLQANVDDFGPWTSIALYDIMRSAWRSGNTDALYQAASVNEAVANSLYSAKQFIQTNDPAAYDEAQAQLATAVNRYDVMRSSLFRSIQITRALSALKLMKNYGGRLADLKATVDEIQSVQSEYLAPLDEKMTATFATFRQQISDRQRTLGQQAESLASSAVISAIVISLAVVLVGLLLAYVVGRMIARTVQQLAEVTEEIARGNNEVAVAGAEYQHELGAMARSLRVFQENGRAKVQAEREATESRNRAEREREEHEAERQHDAEILQSTFDQIAEALDRLATGDLTVRVGPVDPRYESIRLQFNEAVASLDGALSSVVNSTGSIHFGLCEISTAASDLARRTEQQAASLEHTVASLSEVATAVDQTAQGASQARQSAEVAQQNAQEGGQIVNNTITAMSSIEQSSREISQIIGVIDDIAFQTNLLALNAGVEAARAGEAGDGFAVVAQEVRQLAQRSAEAAKEIKQLINHSSAQVKEGVGLATASGDSLKKIMDEISQVTRVVSEIANSTREQAANLHTVSDSANKMDEMTQHNAAMVEQTTASANTLLAETKQLTEKVGRFGVSGEGESGVEIAA</sequence>
<comment type="caution">
    <text evidence="9">The sequence shown here is derived from an EMBL/GenBank/DDBJ whole genome shotgun (WGS) entry which is preliminary data.</text>
</comment>
<dbReference type="SMART" id="SM00304">
    <property type="entry name" value="HAMP"/>
    <property type="match status" value="2"/>
</dbReference>
<keyword evidence="2" id="KW-0145">Chemotaxis</keyword>
<dbReference type="PROSITE" id="PS50885">
    <property type="entry name" value="HAMP"/>
    <property type="match status" value="2"/>
</dbReference>
<dbReference type="PANTHER" id="PTHR43531">
    <property type="entry name" value="PROTEIN ICFG"/>
    <property type="match status" value="1"/>
</dbReference>
<dbReference type="GO" id="GO:0007165">
    <property type="term" value="P:signal transduction"/>
    <property type="evidence" value="ECO:0007669"/>
    <property type="project" value="UniProtKB-KW"/>
</dbReference>
<dbReference type="InterPro" id="IPR032255">
    <property type="entry name" value="HBM"/>
</dbReference>
<dbReference type="InterPro" id="IPR004089">
    <property type="entry name" value="MCPsignal_dom"/>
</dbReference>
<keyword evidence="10" id="KW-1185">Reference proteome</keyword>
<dbReference type="InterPro" id="IPR003660">
    <property type="entry name" value="HAMP_dom"/>
</dbReference>
<keyword evidence="4" id="KW-0807">Transducer</keyword>
<dbReference type="Gene3D" id="1.10.287.950">
    <property type="entry name" value="Methyl-accepting chemotaxis protein"/>
    <property type="match status" value="1"/>
</dbReference>
<evidence type="ECO:0000256" key="2">
    <source>
        <dbReference type="ARBA" id="ARBA00022500"/>
    </source>
</evidence>
<comment type="subcellular location">
    <subcellularLocation>
        <location evidence="1">Membrane</location>
    </subcellularLocation>
</comment>
<proteinExistence type="inferred from homology"/>
<evidence type="ECO:0000256" key="3">
    <source>
        <dbReference type="ARBA" id="ARBA00029447"/>
    </source>
</evidence>
<dbReference type="SMART" id="SM00283">
    <property type="entry name" value="MA"/>
    <property type="match status" value="1"/>
</dbReference>
<dbReference type="PROSITE" id="PS50111">
    <property type="entry name" value="CHEMOTAXIS_TRANSDUC_2"/>
    <property type="match status" value="1"/>
</dbReference>
<evidence type="ECO:0000259" key="7">
    <source>
        <dbReference type="PROSITE" id="PS50111"/>
    </source>
</evidence>
<dbReference type="PANTHER" id="PTHR43531:SF11">
    <property type="entry name" value="METHYL-ACCEPTING CHEMOTAXIS PROTEIN 3"/>
    <property type="match status" value="1"/>
</dbReference>
<evidence type="ECO:0000313" key="10">
    <source>
        <dbReference type="Proteomes" id="UP000281094"/>
    </source>
</evidence>
<feature type="domain" description="HAMP" evidence="8">
    <location>
        <begin position="322"/>
        <end position="375"/>
    </location>
</feature>
<name>A0A3L7JE19_9HYPH</name>
<feature type="domain" description="HAMP" evidence="8">
    <location>
        <begin position="410"/>
        <end position="454"/>
    </location>
</feature>
<dbReference type="RefSeq" id="WP_121645995.1">
    <property type="nucleotide sequence ID" value="NZ_RCWN01000001.1"/>
</dbReference>
<evidence type="ECO:0000256" key="6">
    <source>
        <dbReference type="SAM" id="Phobius"/>
    </source>
</evidence>
<reference evidence="9 10" key="1">
    <citation type="submission" date="2018-10" db="EMBL/GenBank/DDBJ databases">
        <title>Notoacmeibacter sp. M2BS9Y-3-1, whole genome shotgun sequence.</title>
        <authorList>
            <person name="Tuo L."/>
        </authorList>
    </citation>
    <scope>NUCLEOTIDE SEQUENCE [LARGE SCALE GENOMIC DNA]</scope>
    <source>
        <strain evidence="9 10">M2BS9Y-3-1</strain>
    </source>
</reference>
<dbReference type="SUPFAM" id="SSF58104">
    <property type="entry name" value="Methyl-accepting chemotaxis protein (MCP) signaling domain"/>
    <property type="match status" value="1"/>
</dbReference>
<keyword evidence="6" id="KW-0812">Transmembrane</keyword>
<organism evidence="9 10">
    <name type="scientific">Notoacmeibacter ruber</name>
    <dbReference type="NCBI Taxonomy" id="2670375"/>
    <lineage>
        <taxon>Bacteria</taxon>
        <taxon>Pseudomonadati</taxon>
        <taxon>Pseudomonadota</taxon>
        <taxon>Alphaproteobacteria</taxon>
        <taxon>Hyphomicrobiales</taxon>
        <taxon>Notoacmeibacteraceae</taxon>
        <taxon>Notoacmeibacter</taxon>
    </lineage>
</organism>
<keyword evidence="6" id="KW-0472">Membrane</keyword>
<feature type="domain" description="Methyl-accepting transducer" evidence="7">
    <location>
        <begin position="459"/>
        <end position="688"/>
    </location>
</feature>
<dbReference type="Pfam" id="PF00672">
    <property type="entry name" value="HAMP"/>
    <property type="match status" value="1"/>
</dbReference>
<evidence type="ECO:0000256" key="4">
    <source>
        <dbReference type="PROSITE-ProRule" id="PRU00284"/>
    </source>
</evidence>
<dbReference type="GO" id="GO:0004888">
    <property type="term" value="F:transmembrane signaling receptor activity"/>
    <property type="evidence" value="ECO:0007669"/>
    <property type="project" value="TreeGrafter"/>
</dbReference>
<dbReference type="AlphaFoldDB" id="A0A3L7JE19"/>
<comment type="similarity">
    <text evidence="3">Belongs to the methyl-accepting chemotaxis (MCP) protein family.</text>
</comment>
<evidence type="ECO:0000256" key="5">
    <source>
        <dbReference type="SAM" id="MobiDB-lite"/>
    </source>
</evidence>
<feature type="transmembrane region" description="Helical" evidence="6">
    <location>
        <begin position="294"/>
        <end position="320"/>
    </location>
</feature>
<dbReference type="Pfam" id="PF00015">
    <property type="entry name" value="MCPsignal"/>
    <property type="match status" value="1"/>
</dbReference>
<evidence type="ECO:0000256" key="1">
    <source>
        <dbReference type="ARBA" id="ARBA00004370"/>
    </source>
</evidence>
<dbReference type="FunFam" id="1.10.287.950:FF:000001">
    <property type="entry name" value="Methyl-accepting chemotaxis sensory transducer"/>
    <property type="match status" value="1"/>
</dbReference>
<gene>
    <name evidence="9" type="ORF">D8780_13075</name>
</gene>
<evidence type="ECO:0000313" key="9">
    <source>
        <dbReference type="EMBL" id="RLQ89028.1"/>
    </source>
</evidence>
<dbReference type="Gene3D" id="6.10.340.10">
    <property type="match status" value="1"/>
</dbReference>
<dbReference type="SUPFAM" id="SSF158472">
    <property type="entry name" value="HAMP domain-like"/>
    <property type="match status" value="1"/>
</dbReference>
<dbReference type="InterPro" id="IPR051310">
    <property type="entry name" value="MCP_chemotaxis"/>
</dbReference>
<protein>
    <submittedName>
        <fullName evidence="9">Methyl-accepting chemotaxis protein</fullName>
    </submittedName>
</protein>
<feature type="region of interest" description="Disordered" evidence="5">
    <location>
        <begin position="374"/>
        <end position="403"/>
    </location>
</feature>
<keyword evidence="6" id="KW-1133">Transmembrane helix</keyword>
<dbReference type="GO" id="GO:0005886">
    <property type="term" value="C:plasma membrane"/>
    <property type="evidence" value="ECO:0007669"/>
    <property type="project" value="TreeGrafter"/>
</dbReference>
<accession>A0A3L7JE19</accession>